<dbReference type="EC" id="3.6.1.27" evidence="3 14"/>
<keyword evidence="9 14" id="KW-0472">Membrane</keyword>
<gene>
    <name evidence="14" type="primary">uppP</name>
    <name evidence="15" type="ORF">QOZ94_000627</name>
</gene>
<proteinExistence type="inferred from homology"/>
<organism evidence="15 16">
    <name type="scientific">Xanthobacter agilis</name>
    <dbReference type="NCBI Taxonomy" id="47492"/>
    <lineage>
        <taxon>Bacteria</taxon>
        <taxon>Pseudomonadati</taxon>
        <taxon>Pseudomonadota</taxon>
        <taxon>Alphaproteobacteria</taxon>
        <taxon>Hyphomicrobiales</taxon>
        <taxon>Xanthobacteraceae</taxon>
        <taxon>Xanthobacter</taxon>
    </lineage>
</organism>
<comment type="miscellaneous">
    <text evidence="14">Bacitracin is thought to be involved in the inhibition of peptidoglycan synthesis by sequestering undecaprenyl diphosphate, thereby reducing the pool of lipid carrier available.</text>
</comment>
<dbReference type="InterPro" id="IPR003824">
    <property type="entry name" value="UppP"/>
</dbReference>
<evidence type="ECO:0000256" key="7">
    <source>
        <dbReference type="ARBA" id="ARBA00022801"/>
    </source>
</evidence>
<keyword evidence="8 14" id="KW-1133">Transmembrane helix</keyword>
<evidence type="ECO:0000256" key="9">
    <source>
        <dbReference type="ARBA" id="ARBA00023136"/>
    </source>
</evidence>
<evidence type="ECO:0000256" key="11">
    <source>
        <dbReference type="ARBA" id="ARBA00032707"/>
    </source>
</evidence>
<dbReference type="GO" id="GO:0050380">
    <property type="term" value="F:undecaprenyl-diphosphatase activity"/>
    <property type="evidence" value="ECO:0007669"/>
    <property type="project" value="UniProtKB-EC"/>
</dbReference>
<reference evidence="15 16" key="1">
    <citation type="submission" date="2023-07" db="EMBL/GenBank/DDBJ databases">
        <title>Genomic Encyclopedia of Type Strains, Phase IV (KMG-IV): sequencing the most valuable type-strain genomes for metagenomic binning, comparative biology and taxonomic classification.</title>
        <authorList>
            <person name="Goeker M."/>
        </authorList>
    </citation>
    <scope>NUCLEOTIDE SEQUENCE [LARGE SCALE GENOMIC DNA]</scope>
    <source>
        <strain evidence="15 16">DSM 3770</strain>
    </source>
</reference>
<dbReference type="NCBIfam" id="TIGR00753">
    <property type="entry name" value="undec_PP_bacA"/>
    <property type="match status" value="1"/>
</dbReference>
<keyword evidence="5 14" id="KW-1003">Cell membrane</keyword>
<name>A0ABU0L9P4_XANAG</name>
<evidence type="ECO:0000256" key="4">
    <source>
        <dbReference type="ARBA" id="ARBA00021581"/>
    </source>
</evidence>
<evidence type="ECO:0000313" key="15">
    <source>
        <dbReference type="EMBL" id="MDQ0503857.1"/>
    </source>
</evidence>
<dbReference type="RefSeq" id="WP_237344829.1">
    <property type="nucleotide sequence ID" value="NZ_JABWGX010000006.1"/>
</dbReference>
<comment type="caution">
    <text evidence="15">The sequence shown here is derived from an EMBL/GenBank/DDBJ whole genome shotgun (WGS) entry which is preliminary data.</text>
</comment>
<protein>
    <recommendedName>
        <fullName evidence="4 14">Undecaprenyl-diphosphatase</fullName>
        <ecNumber evidence="3 14">3.6.1.27</ecNumber>
    </recommendedName>
    <alternativeName>
        <fullName evidence="12 14">Bacitracin resistance protein</fullName>
    </alternativeName>
    <alternativeName>
        <fullName evidence="11 14">Undecaprenyl pyrophosphate phosphatase</fullName>
    </alternativeName>
</protein>
<comment type="subcellular location">
    <subcellularLocation>
        <location evidence="1 14">Cell membrane</location>
        <topology evidence="1 14">Multi-pass membrane protein</topology>
    </subcellularLocation>
</comment>
<feature type="transmembrane region" description="Helical" evidence="14">
    <location>
        <begin position="45"/>
        <end position="63"/>
    </location>
</feature>
<evidence type="ECO:0000256" key="14">
    <source>
        <dbReference type="HAMAP-Rule" id="MF_01006"/>
    </source>
</evidence>
<keyword evidence="14" id="KW-0133">Cell shape</keyword>
<feature type="transmembrane region" description="Helical" evidence="14">
    <location>
        <begin position="217"/>
        <end position="238"/>
    </location>
</feature>
<evidence type="ECO:0000313" key="16">
    <source>
        <dbReference type="Proteomes" id="UP001241747"/>
    </source>
</evidence>
<feature type="transmembrane region" description="Helical" evidence="14">
    <location>
        <begin position="83"/>
        <end position="104"/>
    </location>
</feature>
<comment type="function">
    <text evidence="14">Catalyzes the dephosphorylation of undecaprenyl diphosphate (UPP). Confers resistance to bacitracin.</text>
</comment>
<keyword evidence="14" id="KW-0961">Cell wall biogenesis/degradation</keyword>
<feature type="transmembrane region" description="Helical" evidence="14">
    <location>
        <begin position="111"/>
        <end position="129"/>
    </location>
</feature>
<evidence type="ECO:0000256" key="2">
    <source>
        <dbReference type="ARBA" id="ARBA00010621"/>
    </source>
</evidence>
<keyword evidence="6 14" id="KW-0812">Transmembrane</keyword>
<dbReference type="NCBIfam" id="NF001390">
    <property type="entry name" value="PRK00281.1-4"/>
    <property type="match status" value="1"/>
</dbReference>
<evidence type="ECO:0000256" key="5">
    <source>
        <dbReference type="ARBA" id="ARBA00022475"/>
    </source>
</evidence>
<dbReference type="Pfam" id="PF02673">
    <property type="entry name" value="BacA"/>
    <property type="match status" value="1"/>
</dbReference>
<keyword evidence="16" id="KW-1185">Reference proteome</keyword>
<keyword evidence="14" id="KW-0573">Peptidoglycan synthesis</keyword>
<evidence type="ECO:0000256" key="10">
    <source>
        <dbReference type="ARBA" id="ARBA00023251"/>
    </source>
</evidence>
<comment type="similarity">
    <text evidence="2 14">Belongs to the UppP family.</text>
</comment>
<comment type="catalytic activity">
    <reaction evidence="13 14">
        <text>di-trans,octa-cis-undecaprenyl diphosphate + H2O = di-trans,octa-cis-undecaprenyl phosphate + phosphate + H(+)</text>
        <dbReference type="Rhea" id="RHEA:28094"/>
        <dbReference type="ChEBI" id="CHEBI:15377"/>
        <dbReference type="ChEBI" id="CHEBI:15378"/>
        <dbReference type="ChEBI" id="CHEBI:43474"/>
        <dbReference type="ChEBI" id="CHEBI:58405"/>
        <dbReference type="ChEBI" id="CHEBI:60392"/>
        <dbReference type="EC" id="3.6.1.27"/>
    </reaction>
</comment>
<dbReference type="NCBIfam" id="NF001389">
    <property type="entry name" value="PRK00281.1-2"/>
    <property type="match status" value="1"/>
</dbReference>
<keyword evidence="10 14" id="KW-0046">Antibiotic resistance</keyword>
<evidence type="ECO:0000256" key="1">
    <source>
        <dbReference type="ARBA" id="ARBA00004651"/>
    </source>
</evidence>
<evidence type="ECO:0000256" key="12">
    <source>
        <dbReference type="ARBA" id="ARBA00032932"/>
    </source>
</evidence>
<feature type="transmembrane region" description="Helical" evidence="14">
    <location>
        <begin position="183"/>
        <end position="205"/>
    </location>
</feature>
<feature type="transmembrane region" description="Helical" evidence="14">
    <location>
        <begin position="250"/>
        <end position="267"/>
    </location>
</feature>
<evidence type="ECO:0000256" key="6">
    <source>
        <dbReference type="ARBA" id="ARBA00022692"/>
    </source>
</evidence>
<dbReference type="PANTHER" id="PTHR30622">
    <property type="entry name" value="UNDECAPRENYL-DIPHOSPHATASE"/>
    <property type="match status" value="1"/>
</dbReference>
<evidence type="ECO:0000256" key="13">
    <source>
        <dbReference type="ARBA" id="ARBA00047594"/>
    </source>
</evidence>
<evidence type="ECO:0000256" key="8">
    <source>
        <dbReference type="ARBA" id="ARBA00022989"/>
    </source>
</evidence>
<evidence type="ECO:0000256" key="3">
    <source>
        <dbReference type="ARBA" id="ARBA00012374"/>
    </source>
</evidence>
<dbReference type="HAMAP" id="MF_01006">
    <property type="entry name" value="Undec_diphosphatase"/>
    <property type="match status" value="1"/>
</dbReference>
<sequence length="268" mass="28699">MTLGDMFEALVLGLVEGLTEFIPVSSTAHLLLLGHFMGFQSTGRTFEVLIQLGAVLAILTVYFERFVRVARQLPTNPGARRFVLGVVVAFLPAAVIGAFAHGFIKGVLFETPALICATLIFGGVVLLFIDKVVPEPRYNNAMGLPLPVALKIGFWQCLAMIPGMSRSGSTIVGGMLMGVDKRAAAEFSFFLALPTMLGAFAYDLYKNRNALSLDDGLLIAIGFVAAFCAAVVVVRSLLDFVSRHGYKPFGWWRIAVGIAGLIGLALVG</sequence>
<accession>A0ABU0L9P4</accession>
<feature type="transmembrane region" description="Helical" evidence="14">
    <location>
        <begin position="141"/>
        <end position="162"/>
    </location>
</feature>
<keyword evidence="7 14" id="KW-0378">Hydrolase</keyword>
<dbReference type="EMBL" id="JAUSVY010000001">
    <property type="protein sequence ID" value="MDQ0503857.1"/>
    <property type="molecule type" value="Genomic_DNA"/>
</dbReference>
<dbReference type="Proteomes" id="UP001241747">
    <property type="component" value="Unassembled WGS sequence"/>
</dbReference>
<dbReference type="PANTHER" id="PTHR30622:SF3">
    <property type="entry name" value="UNDECAPRENYL-DIPHOSPHATASE"/>
    <property type="match status" value="1"/>
</dbReference>